<accession>A0ACB5TUI5</accession>
<proteinExistence type="predicted"/>
<protein>
    <submittedName>
        <fullName evidence="1">Unnamed protein product</fullName>
    </submittedName>
</protein>
<sequence>MRRTATLANMRTARTLDSVTESGFAPNFTNKLNFFKIHTKKDSSSDSNTKVTEGSSNGFFENLSAVDPRNTSPNKSPSPNQIVDNRKNRRSSSQGFGTHNASEELNRRLNRAAVNNNTTPPIQEKSNPDSQSTADSSLEDKEEGIELENLNNHISLITATNQDSISDDEDDPNNTVLHLSEPSDSESDTEIRPIENTNYSNKTQPLSGQDEPNIHESENTTTDKNTNSISKNNTSKDIKFANLPKPSRRKEMDPGELYMSISMLQHNKRQSQVDVESGPALVIKGPAERSRKKLPGHDRRLKKLHKLRKLHKQQRQKMKEAEEKEERLLLQEQQREQQQRRRSHRGFETDYFGNFLHENSTKIKNKNDAKESFTEGRRPSLIGKDSKFSRPNILRRLSHGMIGTGSGSVLTVSNSTKSTNEPSTDEKQTNINDTQKQKFGNESSRSSIDSIDSNESEMSDSRTNFSRKTNSRDLNSLADSIHSMNSIDSILSVHSEPVLEQSDNEVEKHHSNSSVKPLLKVQSHVPKSSEKVANFKRALTGEFPSDKKSSSNKNSKTINFDISDNRNHDYQYTKQGVRPRRDSRRRQSKSLNRKRPSLPAKLIPTLSFNGLTLTASNNSVRSKSQSRRNGATAGATGGGNEHAVESDYSSEEDGYEDTLGDDDDDNDEEDDNYSLDSRYNMSTNYLSWNPTVGRNSTFVFMNDAQKEELGGVEYRALKLLGYILVIYYIGFHIICFVLVVPYILTIFSMI</sequence>
<evidence type="ECO:0000313" key="2">
    <source>
        <dbReference type="Proteomes" id="UP001165101"/>
    </source>
</evidence>
<gene>
    <name evidence="1" type="ORF">Cboi01_000368400</name>
</gene>
<keyword evidence="2" id="KW-1185">Reference proteome</keyword>
<reference evidence="1" key="1">
    <citation type="submission" date="2023-04" db="EMBL/GenBank/DDBJ databases">
        <title>Candida boidinii NBRC 1967.</title>
        <authorList>
            <person name="Ichikawa N."/>
            <person name="Sato H."/>
            <person name="Tonouchi N."/>
        </authorList>
    </citation>
    <scope>NUCLEOTIDE SEQUENCE</scope>
    <source>
        <strain evidence="1">NBRC 1967</strain>
    </source>
</reference>
<comment type="caution">
    <text evidence="1">The sequence shown here is derived from an EMBL/GenBank/DDBJ whole genome shotgun (WGS) entry which is preliminary data.</text>
</comment>
<organism evidence="1 2">
    <name type="scientific">Candida boidinii</name>
    <name type="common">Yeast</name>
    <dbReference type="NCBI Taxonomy" id="5477"/>
    <lineage>
        <taxon>Eukaryota</taxon>
        <taxon>Fungi</taxon>
        <taxon>Dikarya</taxon>
        <taxon>Ascomycota</taxon>
        <taxon>Saccharomycotina</taxon>
        <taxon>Pichiomycetes</taxon>
        <taxon>Pichiales</taxon>
        <taxon>Pichiaceae</taxon>
        <taxon>Ogataea</taxon>
        <taxon>Ogataea/Candida clade</taxon>
    </lineage>
</organism>
<dbReference type="Proteomes" id="UP001165101">
    <property type="component" value="Unassembled WGS sequence"/>
</dbReference>
<dbReference type="EMBL" id="BSXV01002100">
    <property type="protein sequence ID" value="GME94878.1"/>
    <property type="molecule type" value="Genomic_DNA"/>
</dbReference>
<name>A0ACB5TUI5_CANBO</name>
<evidence type="ECO:0000313" key="1">
    <source>
        <dbReference type="EMBL" id="GME94878.1"/>
    </source>
</evidence>